<dbReference type="InterPro" id="IPR006121">
    <property type="entry name" value="HMA_dom"/>
</dbReference>
<dbReference type="Gene3D" id="3.30.70.100">
    <property type="match status" value="1"/>
</dbReference>
<dbReference type="CDD" id="cd00371">
    <property type="entry name" value="HMA"/>
    <property type="match status" value="1"/>
</dbReference>
<dbReference type="PROSITE" id="PS50846">
    <property type="entry name" value="HMA_2"/>
    <property type="match status" value="1"/>
</dbReference>
<comment type="caution">
    <text evidence="2">The sequence shown here is derived from an EMBL/GenBank/DDBJ whole genome shotgun (WGS) entry which is preliminary data.</text>
</comment>
<dbReference type="Proteomes" id="UP000050488">
    <property type="component" value="Unassembled WGS sequence"/>
</dbReference>
<dbReference type="RefSeq" id="WP_055177859.1">
    <property type="nucleotide sequence ID" value="NZ_JAUSQY010000001.1"/>
</dbReference>
<dbReference type="SUPFAM" id="SSF55008">
    <property type="entry name" value="HMA, heavy metal-associated domain"/>
    <property type="match status" value="1"/>
</dbReference>
<evidence type="ECO:0000259" key="1">
    <source>
        <dbReference type="PROSITE" id="PS50846"/>
    </source>
</evidence>
<evidence type="ECO:0000313" key="2">
    <source>
        <dbReference type="EMBL" id="KQB86383.1"/>
    </source>
</evidence>
<protein>
    <submittedName>
        <fullName evidence="2">Zinc/cadmium/mercury/lead-transporting ATPase</fullName>
    </submittedName>
</protein>
<reference evidence="2 3" key="1">
    <citation type="submission" date="2015-10" db="EMBL/GenBank/DDBJ databases">
        <title>Corynebacteirum lowii and Corynebacterium oculi species nova, derived from human clinical disease and and emended description of Corynebacterium mastiditis.</title>
        <authorList>
            <person name="Bernard K."/>
            <person name="Pacheco A.L."/>
            <person name="Mcdougall C."/>
            <person name="Burtx T."/>
            <person name="Weibe D."/>
            <person name="Tyler S."/>
            <person name="Olson A.B."/>
            <person name="Cnockaert M."/>
            <person name="Eguchi H."/>
            <person name="Kuwahara T."/>
            <person name="Nakayama-Imaohji H."/>
            <person name="Boudewijins M."/>
            <person name="Van Hoecke F."/>
            <person name="Bernier A.-M."/>
            <person name="Vandamme P."/>
        </authorList>
    </citation>
    <scope>NUCLEOTIDE SEQUENCE [LARGE SCALE GENOMIC DNA]</scope>
    <source>
        <strain evidence="2 3">NML 130206</strain>
    </source>
</reference>
<dbReference type="STRING" id="1544413.Clow_01303"/>
<keyword evidence="3" id="KW-1185">Reference proteome</keyword>
<proteinExistence type="predicted"/>
<sequence length="70" mass="7403">MRTYTITGMSCAHCENAVREELSKIPGLTIKEISATTGTLVVESEQPLDDATVLAAVAEAGYEASRDTSV</sequence>
<dbReference type="Pfam" id="PF00403">
    <property type="entry name" value="HMA"/>
    <property type="match status" value="1"/>
</dbReference>
<accession>A0A0Q1AIB5</accession>
<dbReference type="InterPro" id="IPR036163">
    <property type="entry name" value="HMA_dom_sf"/>
</dbReference>
<dbReference type="AlphaFoldDB" id="A0A0Q1AIB5"/>
<dbReference type="OrthoDB" id="9813965at2"/>
<name>A0A0Q1AIB5_9CORY</name>
<dbReference type="GO" id="GO:0046872">
    <property type="term" value="F:metal ion binding"/>
    <property type="evidence" value="ECO:0007669"/>
    <property type="project" value="InterPro"/>
</dbReference>
<dbReference type="EMBL" id="LKEV01000003">
    <property type="protein sequence ID" value="KQB86383.1"/>
    <property type="molecule type" value="Genomic_DNA"/>
</dbReference>
<organism evidence="2 3">
    <name type="scientific">Corynebacterium lowii</name>
    <dbReference type="NCBI Taxonomy" id="1544413"/>
    <lineage>
        <taxon>Bacteria</taxon>
        <taxon>Bacillati</taxon>
        <taxon>Actinomycetota</taxon>
        <taxon>Actinomycetes</taxon>
        <taxon>Mycobacteriales</taxon>
        <taxon>Corynebacteriaceae</taxon>
        <taxon>Corynebacterium</taxon>
    </lineage>
</organism>
<evidence type="ECO:0000313" key="3">
    <source>
        <dbReference type="Proteomes" id="UP000050488"/>
    </source>
</evidence>
<feature type="domain" description="HMA" evidence="1">
    <location>
        <begin position="1"/>
        <end position="65"/>
    </location>
</feature>
<gene>
    <name evidence="2" type="ORF">Clow_01303</name>
</gene>